<feature type="active site" evidence="9">
    <location>
        <position position="128"/>
    </location>
</feature>
<evidence type="ECO:0000256" key="4">
    <source>
        <dbReference type="ARBA" id="ARBA00022692"/>
    </source>
</evidence>
<keyword evidence="12" id="KW-1185">Reference proteome</keyword>
<keyword evidence="3 9" id="KW-0645">Protease</keyword>
<dbReference type="GO" id="GO:0004190">
    <property type="term" value="F:aspartic-type endopeptidase activity"/>
    <property type="evidence" value="ECO:0007669"/>
    <property type="project" value="UniProtKB-UniRule"/>
</dbReference>
<protein>
    <recommendedName>
        <fullName evidence="9">Lipoprotein signal peptidase</fullName>
        <ecNumber evidence="9">3.4.23.36</ecNumber>
    </recommendedName>
    <alternativeName>
        <fullName evidence="9">Prolipoprotein signal peptidase</fullName>
    </alternativeName>
    <alternativeName>
        <fullName evidence="9">Signal peptidase II</fullName>
        <shortName evidence="9">SPase II</shortName>
    </alternativeName>
</protein>
<evidence type="ECO:0000256" key="5">
    <source>
        <dbReference type="ARBA" id="ARBA00022750"/>
    </source>
</evidence>
<evidence type="ECO:0000313" key="12">
    <source>
        <dbReference type="Proteomes" id="UP000190683"/>
    </source>
</evidence>
<evidence type="ECO:0000256" key="9">
    <source>
        <dbReference type="HAMAP-Rule" id="MF_00161"/>
    </source>
</evidence>
<dbReference type="InterPro" id="IPR001872">
    <property type="entry name" value="Peptidase_A8"/>
</dbReference>
<dbReference type="RefSeq" id="WP_078318136.1">
    <property type="nucleotide sequence ID" value="NZ_MUYV01000010.1"/>
</dbReference>
<evidence type="ECO:0000256" key="2">
    <source>
        <dbReference type="ARBA" id="ARBA00022475"/>
    </source>
</evidence>
<evidence type="ECO:0000256" key="8">
    <source>
        <dbReference type="ARBA" id="ARBA00023136"/>
    </source>
</evidence>
<feature type="transmembrane region" description="Helical" evidence="9">
    <location>
        <begin position="138"/>
        <end position="159"/>
    </location>
</feature>
<dbReference type="HAMAP" id="MF_00161">
    <property type="entry name" value="LspA"/>
    <property type="match status" value="1"/>
</dbReference>
<dbReference type="EC" id="3.4.23.36" evidence="9"/>
<comment type="subcellular location">
    <subcellularLocation>
        <location evidence="9">Cell membrane</location>
        <topology evidence="9">Multi-pass membrane protein</topology>
    </subcellularLocation>
</comment>
<dbReference type="UniPathway" id="UPA00665"/>
<evidence type="ECO:0000256" key="6">
    <source>
        <dbReference type="ARBA" id="ARBA00022801"/>
    </source>
</evidence>
<name>A0A1T0CPU5_9GAMM</name>
<keyword evidence="7 9" id="KW-1133">Transmembrane helix</keyword>
<keyword evidence="6 9" id="KW-0378">Hydrolase</keyword>
<dbReference type="PANTHER" id="PTHR33695:SF1">
    <property type="entry name" value="LIPOPROTEIN SIGNAL PEPTIDASE"/>
    <property type="match status" value="1"/>
</dbReference>
<dbReference type="Proteomes" id="UP000190683">
    <property type="component" value="Unassembled WGS sequence"/>
</dbReference>
<keyword evidence="8 9" id="KW-0472">Membrane</keyword>
<dbReference type="PRINTS" id="PR00781">
    <property type="entry name" value="LIPOSIGPTASE"/>
</dbReference>
<comment type="function">
    <text evidence="9">This protein specifically catalyzes the removal of signal peptides from prolipoproteins.</text>
</comment>
<dbReference type="NCBIfam" id="NF011366">
    <property type="entry name" value="PRK14785.1"/>
    <property type="match status" value="1"/>
</dbReference>
<evidence type="ECO:0000256" key="7">
    <source>
        <dbReference type="ARBA" id="ARBA00022989"/>
    </source>
</evidence>
<feature type="active site" evidence="9">
    <location>
        <position position="147"/>
    </location>
</feature>
<organism evidence="11 12">
    <name type="scientific">Moraxella porci DSM 25326</name>
    <dbReference type="NCBI Taxonomy" id="573983"/>
    <lineage>
        <taxon>Bacteria</taxon>
        <taxon>Pseudomonadati</taxon>
        <taxon>Pseudomonadota</taxon>
        <taxon>Gammaproteobacteria</taxon>
        <taxon>Moraxellales</taxon>
        <taxon>Moraxellaceae</taxon>
        <taxon>Moraxella</taxon>
    </lineage>
</organism>
<dbReference type="GO" id="GO:0006508">
    <property type="term" value="P:proteolysis"/>
    <property type="evidence" value="ECO:0007669"/>
    <property type="project" value="UniProtKB-KW"/>
</dbReference>
<accession>A0A1T0CPU5</accession>
<evidence type="ECO:0000256" key="10">
    <source>
        <dbReference type="RuleBase" id="RU004181"/>
    </source>
</evidence>
<evidence type="ECO:0000256" key="3">
    <source>
        <dbReference type="ARBA" id="ARBA00022670"/>
    </source>
</evidence>
<dbReference type="NCBIfam" id="TIGR00077">
    <property type="entry name" value="lspA"/>
    <property type="match status" value="1"/>
</dbReference>
<dbReference type="EMBL" id="MUYV01000010">
    <property type="protein sequence ID" value="OOS24365.1"/>
    <property type="molecule type" value="Genomic_DNA"/>
</dbReference>
<proteinExistence type="inferred from homology"/>
<gene>
    <name evidence="9" type="primary">lspA</name>
    <name evidence="11" type="ORF">B0681_07605</name>
</gene>
<keyword evidence="5 9" id="KW-0064">Aspartyl protease</keyword>
<dbReference type="STRING" id="573983.B0681_07605"/>
<dbReference type="Pfam" id="PF01252">
    <property type="entry name" value="Peptidase_A8"/>
    <property type="match status" value="1"/>
</dbReference>
<evidence type="ECO:0000313" key="11">
    <source>
        <dbReference type="EMBL" id="OOS24365.1"/>
    </source>
</evidence>
<dbReference type="AlphaFoldDB" id="A0A1T0CPU5"/>
<comment type="similarity">
    <text evidence="1 9 10">Belongs to the peptidase A8 family.</text>
</comment>
<evidence type="ECO:0000256" key="1">
    <source>
        <dbReference type="ARBA" id="ARBA00006139"/>
    </source>
</evidence>
<comment type="catalytic activity">
    <reaction evidence="9">
        <text>Release of signal peptides from bacterial membrane prolipoproteins. Hydrolyzes -Xaa-Yaa-Zaa-|-(S,diacylglyceryl)Cys-, in which Xaa is hydrophobic (preferably Leu), and Yaa (Ala or Ser) and Zaa (Gly or Ala) have small, neutral side chains.</text>
        <dbReference type="EC" id="3.4.23.36"/>
    </reaction>
</comment>
<comment type="caution">
    <text evidence="11">The sequence shown here is derived from an EMBL/GenBank/DDBJ whole genome shotgun (WGS) entry which is preliminary data.</text>
</comment>
<comment type="pathway">
    <text evidence="9">Protein modification; lipoprotein biosynthesis (signal peptide cleavage).</text>
</comment>
<keyword evidence="4 9" id="KW-0812">Transmembrane</keyword>
<feature type="transmembrane region" description="Helical" evidence="9">
    <location>
        <begin position="75"/>
        <end position="92"/>
    </location>
</feature>
<sequence>MPNTNQIPNGSKAMGYYLIAIVVLVLDQISKYYFKFAFEEGDTVSVIEPVLNWTLAYNRGAAFSFLADQAGWQKWFFAILGLAVSGFIIAYLRKVPKCAGVLSLGLAMVLGGAMGNVINRIIHGYVIDFIHVHYADVWHYPIFNIADIGICVGMMLVVYDMLFLEKKRTLGQNS</sequence>
<feature type="transmembrane region" description="Helical" evidence="9">
    <location>
        <begin position="99"/>
        <end position="118"/>
    </location>
</feature>
<feature type="transmembrane region" description="Helical" evidence="9">
    <location>
        <begin position="15"/>
        <end position="34"/>
    </location>
</feature>
<dbReference type="PANTHER" id="PTHR33695">
    <property type="entry name" value="LIPOPROTEIN SIGNAL PEPTIDASE"/>
    <property type="match status" value="1"/>
</dbReference>
<keyword evidence="2 9" id="KW-1003">Cell membrane</keyword>
<dbReference type="GO" id="GO:0005886">
    <property type="term" value="C:plasma membrane"/>
    <property type="evidence" value="ECO:0007669"/>
    <property type="project" value="UniProtKB-SubCell"/>
</dbReference>
<reference evidence="11 12" key="1">
    <citation type="submission" date="2017-02" db="EMBL/GenBank/DDBJ databases">
        <title>Draft genome sequence of Moraxella porci CCUG 54912T type strain.</title>
        <authorList>
            <person name="Salva-Serra F."/>
            <person name="Engstrom-Jakobsson H."/>
            <person name="Thorell K."/>
            <person name="Jaen-Luchoro D."/>
            <person name="Gonzales-Siles L."/>
            <person name="Karlsson R."/>
            <person name="Yazdan S."/>
            <person name="Boulund F."/>
            <person name="Johnning A."/>
            <person name="Engstrand L."/>
            <person name="Kristiansson E."/>
            <person name="Moore E."/>
        </authorList>
    </citation>
    <scope>NUCLEOTIDE SEQUENCE [LARGE SCALE GENOMIC DNA]</scope>
    <source>
        <strain evidence="11 12">CCUG 54912</strain>
    </source>
</reference>